<reference evidence="2 3" key="1">
    <citation type="submission" date="2018-12" db="EMBL/GenBank/DDBJ databases">
        <title>Genome Sequence of Candidatus Viridilinea halotolerans isolated from saline sulfide-rich spring.</title>
        <authorList>
            <person name="Grouzdev D.S."/>
            <person name="Burganskaya E.I."/>
            <person name="Krutkina M.S."/>
            <person name="Sukhacheva M.V."/>
            <person name="Gorlenko V.M."/>
        </authorList>
    </citation>
    <scope>NUCLEOTIDE SEQUENCE [LARGE SCALE GENOMIC DNA]</scope>
    <source>
        <strain evidence="2">Chok-6</strain>
    </source>
</reference>
<evidence type="ECO:0000313" key="2">
    <source>
        <dbReference type="EMBL" id="RRR66071.1"/>
    </source>
</evidence>
<evidence type="ECO:0000256" key="1">
    <source>
        <dbReference type="SAM" id="MobiDB-lite"/>
    </source>
</evidence>
<dbReference type="EMBL" id="RSAS01000888">
    <property type="protein sequence ID" value="RRR66071.1"/>
    <property type="molecule type" value="Genomic_DNA"/>
</dbReference>
<protein>
    <submittedName>
        <fullName evidence="2">Uncharacterized protein</fullName>
    </submittedName>
</protein>
<comment type="caution">
    <text evidence="2">The sequence shown here is derived from an EMBL/GenBank/DDBJ whole genome shotgun (WGS) entry which is preliminary data.</text>
</comment>
<sequence>MLTYAIRQAVCQFGAIGLHYTERQLYYETCRVVVPWQRYVPMNLPPPVAWPRFAASLAALQERQGRLVGLLPPPAARVAQGVPAELGDFTLPRVLLCADSALVAMFDHNHLSLELSSPVFSAEAACPLPTLLAHMLQREGGRVYLLHDASAAGLQLAAHLPTRLHLPEGVKFSALGLRPIHAMRLRLFVAGEARRRGGEEAGRREAQDEDRDTEWQSALPSKERRWLARGRSAELAALHPLRLMRTLRRLLHPEAPVPNLWTQLRRWPQLGHMSWP</sequence>
<organism evidence="2 3">
    <name type="scientific">Candidatus Viridilinea halotolerans</name>
    <dbReference type="NCBI Taxonomy" id="2491704"/>
    <lineage>
        <taxon>Bacteria</taxon>
        <taxon>Bacillati</taxon>
        <taxon>Chloroflexota</taxon>
        <taxon>Chloroflexia</taxon>
        <taxon>Chloroflexales</taxon>
        <taxon>Chloroflexineae</taxon>
        <taxon>Oscillochloridaceae</taxon>
        <taxon>Candidatus Viridilinea</taxon>
    </lineage>
</organism>
<proteinExistence type="predicted"/>
<feature type="region of interest" description="Disordered" evidence="1">
    <location>
        <begin position="196"/>
        <end position="217"/>
    </location>
</feature>
<gene>
    <name evidence="2" type="ORF">EI684_21270</name>
</gene>
<accession>A0A426TRF9</accession>
<name>A0A426TRF9_9CHLR</name>
<feature type="compositionally biased region" description="Basic and acidic residues" evidence="1">
    <location>
        <begin position="196"/>
        <end position="206"/>
    </location>
</feature>
<dbReference type="Proteomes" id="UP000280307">
    <property type="component" value="Unassembled WGS sequence"/>
</dbReference>
<evidence type="ECO:0000313" key="3">
    <source>
        <dbReference type="Proteomes" id="UP000280307"/>
    </source>
</evidence>
<dbReference type="AlphaFoldDB" id="A0A426TRF9"/>